<proteinExistence type="predicted"/>
<dbReference type="InterPro" id="IPR011990">
    <property type="entry name" value="TPR-like_helical_dom_sf"/>
</dbReference>
<keyword evidence="2" id="KW-1185">Reference proteome</keyword>
<dbReference type="EMBL" id="BOPO01000084">
    <property type="protein sequence ID" value="GIL29042.1"/>
    <property type="molecule type" value="Genomic_DNA"/>
</dbReference>
<comment type="caution">
    <text evidence="1">The sequence shown here is derived from an EMBL/GenBank/DDBJ whole genome shotgun (WGS) entry which is preliminary data.</text>
</comment>
<sequence length="321" mass="34781">MSKWEAAGAEIRLLPLSQQILDTFLARAQETVRQRYRELTAPASTVAGTGLVPGAWDTEAWVDDLDRALAALARQEFQAAAALLGRWPTCRLPAGADPTTLYLCGRGLSLLGDLRRDRGQLVGPASATVAYRQAREIAVALGAGRRVAQAELALAVITEMRGSLLDAARAYRRLADDDRLTRRDRARALLWVGTAIDKHGEHDLAARAITTATAEFEALEETGDWCVGRQKLALAARNAGRLDAALRHIGQAVEYGVDETPLQQVRLHTARGHILLTDAGTRNEGRRLLAAAEHTATQHGLAHQANAIRSICSRSKESRTA</sequence>
<evidence type="ECO:0000313" key="2">
    <source>
        <dbReference type="Proteomes" id="UP000614996"/>
    </source>
</evidence>
<evidence type="ECO:0000313" key="1">
    <source>
        <dbReference type="EMBL" id="GIL29042.1"/>
    </source>
</evidence>
<dbReference type="Gene3D" id="1.25.40.10">
    <property type="entry name" value="Tetratricopeptide repeat domain"/>
    <property type="match status" value="1"/>
</dbReference>
<dbReference type="AlphaFoldDB" id="A0A8J4AGY8"/>
<dbReference type="RefSeq" id="WP_207126741.1">
    <property type="nucleotide sequence ID" value="NZ_BOPO01000084.1"/>
</dbReference>
<protein>
    <submittedName>
        <fullName evidence="1">Uncharacterized protein</fullName>
    </submittedName>
</protein>
<reference evidence="2" key="1">
    <citation type="journal article" date="2021" name="Int. J. Syst. Evol. Microbiol.">
        <title>Actinocatenispora comari sp. nov., an endophytic actinomycete isolated from aerial parts of Comarum salesowianum.</title>
        <authorList>
            <person name="Oyunbileg N."/>
            <person name="Iizaka Y."/>
            <person name="Hamada M."/>
            <person name="Davaapurev B.O."/>
            <person name="Fukumoto A."/>
            <person name="Tsetseg B."/>
            <person name="Kato F."/>
            <person name="Tamura T."/>
            <person name="Batkhuu J."/>
            <person name="Anzai Y."/>
        </authorList>
    </citation>
    <scope>NUCLEOTIDE SEQUENCE [LARGE SCALE GENOMIC DNA]</scope>
    <source>
        <strain evidence="2">NUM-2625</strain>
    </source>
</reference>
<dbReference type="SUPFAM" id="SSF48452">
    <property type="entry name" value="TPR-like"/>
    <property type="match status" value="1"/>
</dbReference>
<dbReference type="Proteomes" id="UP000614996">
    <property type="component" value="Unassembled WGS sequence"/>
</dbReference>
<gene>
    <name evidence="1" type="ORF">NUM_42960</name>
</gene>
<accession>A0A8J4AGY8</accession>
<organism evidence="1 2">
    <name type="scientific">Actinocatenispora comari</name>
    <dbReference type="NCBI Taxonomy" id="2807577"/>
    <lineage>
        <taxon>Bacteria</taxon>
        <taxon>Bacillati</taxon>
        <taxon>Actinomycetota</taxon>
        <taxon>Actinomycetes</taxon>
        <taxon>Micromonosporales</taxon>
        <taxon>Micromonosporaceae</taxon>
        <taxon>Actinocatenispora</taxon>
    </lineage>
</organism>
<name>A0A8J4AGY8_9ACTN</name>